<evidence type="ECO:0000313" key="2">
    <source>
        <dbReference type="Proteomes" id="UP001595616"/>
    </source>
</evidence>
<dbReference type="RefSeq" id="WP_379835482.1">
    <property type="nucleotide sequence ID" value="NZ_JBHRYQ010000001.1"/>
</dbReference>
<reference evidence="2" key="1">
    <citation type="journal article" date="2019" name="Int. J. Syst. Evol. Microbiol.">
        <title>The Global Catalogue of Microorganisms (GCM) 10K type strain sequencing project: providing services to taxonomists for standard genome sequencing and annotation.</title>
        <authorList>
            <consortium name="The Broad Institute Genomics Platform"/>
            <consortium name="The Broad Institute Genome Sequencing Center for Infectious Disease"/>
            <person name="Wu L."/>
            <person name="Ma J."/>
        </authorList>
    </citation>
    <scope>NUCLEOTIDE SEQUENCE [LARGE SCALE GENOMIC DNA]</scope>
    <source>
        <strain evidence="2">CECT 7956</strain>
    </source>
</reference>
<name>A0ABV7YU53_9BACT</name>
<organism evidence="1 2">
    <name type="scientific">Lacihabitans lacunae</name>
    <dbReference type="NCBI Taxonomy" id="1028214"/>
    <lineage>
        <taxon>Bacteria</taxon>
        <taxon>Pseudomonadati</taxon>
        <taxon>Bacteroidota</taxon>
        <taxon>Cytophagia</taxon>
        <taxon>Cytophagales</taxon>
        <taxon>Leadbetterellaceae</taxon>
        <taxon>Lacihabitans</taxon>
    </lineage>
</organism>
<sequence length="100" mass="11979">MYLSNITFAVSNQHIEYFEIFLKKEVLIFMKGNGLTNEIQTFKLLDKVDENSSNYSFQIFFDTMKDYEDFQADIFPEILRQVEILFSGHYGYFQTLLQKF</sequence>
<dbReference type="InterPro" id="IPR025563">
    <property type="entry name" value="DUF4286"/>
</dbReference>
<comment type="caution">
    <text evidence="1">The sequence shown here is derived from an EMBL/GenBank/DDBJ whole genome shotgun (WGS) entry which is preliminary data.</text>
</comment>
<gene>
    <name evidence="1" type="ORF">ACFOOI_04340</name>
</gene>
<accession>A0ABV7YU53</accession>
<dbReference type="EMBL" id="JBHRYQ010000001">
    <property type="protein sequence ID" value="MFC3809875.1"/>
    <property type="molecule type" value="Genomic_DNA"/>
</dbReference>
<evidence type="ECO:0000313" key="1">
    <source>
        <dbReference type="EMBL" id="MFC3809875.1"/>
    </source>
</evidence>
<proteinExistence type="predicted"/>
<protein>
    <submittedName>
        <fullName evidence="1">DUF4286 family protein</fullName>
    </submittedName>
</protein>
<dbReference type="Pfam" id="PF14114">
    <property type="entry name" value="DUF4286"/>
    <property type="match status" value="1"/>
</dbReference>
<keyword evidence="2" id="KW-1185">Reference proteome</keyword>
<dbReference type="Proteomes" id="UP001595616">
    <property type="component" value="Unassembled WGS sequence"/>
</dbReference>